<keyword evidence="9" id="KW-0472">Membrane</keyword>
<dbReference type="GO" id="GO:0016887">
    <property type="term" value="F:ATP hydrolysis activity"/>
    <property type="evidence" value="ECO:0007669"/>
    <property type="project" value="InterPro"/>
</dbReference>
<evidence type="ECO:0000256" key="8">
    <source>
        <dbReference type="ARBA" id="ARBA00022967"/>
    </source>
</evidence>
<dbReference type="RefSeq" id="WP_013368477.1">
    <property type="nucleotide sequence ID" value="NC_017386.1"/>
</dbReference>
<sequence length="576" mass="62115">MSFNRPLSTQDHIAAGPQPPRDSTPLLQVADLHIGNLATGEDQVRGVSFSLHPRQVIGIVGESGSGKTLTCRAILGILPQLFTVSAGQIALFGKDAAALTPKQWTALRGLSLTAIFQDPGSYLNPSAHVGPQIAETLRLKRGLNRRAANAHALQMLRDVRLHDPERVFNQYPFELSGGMLQRVLIAAAISLDPQILIADEVTTALDVTVQAEVLDLLVELKDKNGLALIVISHDLAVVAQICDEVLVMRAGEVVEHGPTRQVLHHPRHSYTKLLISEHAQYGLERFLDGTPDLPTGDETARDAIAVTGLSVSLGQGRQAKSVLHGIDLRVTAGSAVGIIGETGSGKTTLARTLVGLVQARAGQIRINGEEVTAFTPAQWRDFRRRGVIQYVFQDPLRSLDPEATIAQSLAEPLLLRGLPRAQIDARIAAQIQRVDLAAELLQRFPGELSGGQRQRVLLARALVTAPAILVLDEPVSALDAANRVQVLEILNALRAGGTTLVFISHDLGSVAGVTDRVAVLYRGRIVEYAPTPEVINRPQHPYTRLLVGSAPVLNGGSDRRADRAKRQALRRALEQL</sequence>
<evidence type="ECO:0000256" key="4">
    <source>
        <dbReference type="ARBA" id="ARBA00022475"/>
    </source>
</evidence>
<evidence type="ECO:0000256" key="1">
    <source>
        <dbReference type="ARBA" id="ARBA00004417"/>
    </source>
</evidence>
<name>F9YAZ9_KETVW</name>
<feature type="compositionally biased region" description="Polar residues" evidence="10">
    <location>
        <begin position="1"/>
        <end position="11"/>
    </location>
</feature>
<organism evidence="12 13">
    <name type="scientific">Ketogulonicigenium vulgare (strain WSH-001)</name>
    <dbReference type="NCBI Taxonomy" id="759362"/>
    <lineage>
        <taxon>Bacteria</taxon>
        <taxon>Pseudomonadati</taxon>
        <taxon>Pseudomonadota</taxon>
        <taxon>Alphaproteobacteria</taxon>
        <taxon>Rhodobacterales</taxon>
        <taxon>Roseobacteraceae</taxon>
        <taxon>Ketogulonicigenium</taxon>
    </lineage>
</organism>
<dbReference type="InterPro" id="IPR013563">
    <property type="entry name" value="Oligopep_ABC_C"/>
</dbReference>
<dbReference type="SMART" id="SM00382">
    <property type="entry name" value="AAA"/>
    <property type="match status" value="2"/>
</dbReference>
<evidence type="ECO:0000256" key="3">
    <source>
        <dbReference type="ARBA" id="ARBA00022448"/>
    </source>
</evidence>
<dbReference type="GO" id="GO:0005524">
    <property type="term" value="F:ATP binding"/>
    <property type="evidence" value="ECO:0007669"/>
    <property type="project" value="UniProtKB-KW"/>
</dbReference>
<dbReference type="GO" id="GO:0015833">
    <property type="term" value="P:peptide transport"/>
    <property type="evidence" value="ECO:0007669"/>
    <property type="project" value="InterPro"/>
</dbReference>
<feature type="region of interest" description="Disordered" evidence="10">
    <location>
        <begin position="1"/>
        <end position="22"/>
    </location>
</feature>
<evidence type="ECO:0000256" key="6">
    <source>
        <dbReference type="ARBA" id="ARBA00022741"/>
    </source>
</evidence>
<keyword evidence="12" id="KW-0378">Hydrolase</keyword>
<evidence type="ECO:0000313" key="12">
    <source>
        <dbReference type="EMBL" id="AEM42551.1"/>
    </source>
</evidence>
<gene>
    <name evidence="12" type="primary">yliA</name>
    <name evidence="12" type="ordered locus">KVU_PA0132</name>
</gene>
<dbReference type="Pfam" id="PF00005">
    <property type="entry name" value="ABC_tran"/>
    <property type="match status" value="2"/>
</dbReference>
<keyword evidence="4" id="KW-1003">Cell membrane</keyword>
<protein>
    <submittedName>
        <fullName evidence="12">Putative ATP-binding ABC transporter protein</fullName>
        <ecNumber evidence="12">3.6.3.30</ecNumber>
        <ecNumber evidence="12">3.6.3.32</ecNumber>
    </submittedName>
</protein>
<geneLocation type="plasmid" evidence="13">
    <name>pKVU_100</name>
</geneLocation>
<keyword evidence="3" id="KW-0813">Transport</keyword>
<comment type="similarity">
    <text evidence="2">Belongs to the ABC transporter superfamily.</text>
</comment>
<dbReference type="HOGENOM" id="CLU_000604_86_2_5"/>
<keyword evidence="12" id="KW-0614">Plasmid</keyword>
<dbReference type="Gene3D" id="3.40.50.300">
    <property type="entry name" value="P-loop containing nucleotide triphosphate hydrolases"/>
    <property type="match status" value="2"/>
</dbReference>
<evidence type="ECO:0000256" key="10">
    <source>
        <dbReference type="SAM" id="MobiDB-lite"/>
    </source>
</evidence>
<evidence type="ECO:0000256" key="7">
    <source>
        <dbReference type="ARBA" id="ARBA00022840"/>
    </source>
</evidence>
<dbReference type="EMBL" id="CP002019">
    <property type="protein sequence ID" value="AEM42551.1"/>
    <property type="molecule type" value="Genomic_DNA"/>
</dbReference>
<comment type="subcellular location">
    <subcellularLocation>
        <location evidence="1">Cell inner membrane</location>
        <topology evidence="1">Peripheral membrane protein</topology>
    </subcellularLocation>
</comment>
<keyword evidence="6" id="KW-0547">Nucleotide-binding</keyword>
<keyword evidence="13" id="KW-1185">Reference proteome</keyword>
<accession>F9YAZ9</accession>
<keyword evidence="5" id="KW-0997">Cell inner membrane</keyword>
<evidence type="ECO:0000256" key="2">
    <source>
        <dbReference type="ARBA" id="ARBA00005417"/>
    </source>
</evidence>
<dbReference type="InterPro" id="IPR003593">
    <property type="entry name" value="AAA+_ATPase"/>
</dbReference>
<dbReference type="PROSITE" id="PS00211">
    <property type="entry name" value="ABC_TRANSPORTER_1"/>
    <property type="match status" value="2"/>
</dbReference>
<dbReference type="EC" id="3.6.3.30" evidence="12"/>
<dbReference type="InterPro" id="IPR027417">
    <property type="entry name" value="P-loop_NTPase"/>
</dbReference>
<dbReference type="InterPro" id="IPR050388">
    <property type="entry name" value="ABC_Ni/Peptide_Import"/>
</dbReference>
<dbReference type="SUPFAM" id="SSF52540">
    <property type="entry name" value="P-loop containing nucleoside triphosphate hydrolases"/>
    <property type="match status" value="2"/>
</dbReference>
<keyword evidence="8" id="KW-1278">Translocase</keyword>
<reference evidence="12 13" key="1">
    <citation type="journal article" date="2011" name="J. Bacteriol.">
        <title>Complete genome sequence of the industrial strain Ketogulonicigenium vulgare WSH-001.</title>
        <authorList>
            <person name="Liu L."/>
            <person name="Li Y."/>
            <person name="Zhang J."/>
            <person name="Zhou Z."/>
            <person name="Liu J."/>
            <person name="Li X."/>
            <person name="Zhou J."/>
            <person name="Du G."/>
            <person name="Wang L."/>
            <person name="Chen J."/>
        </authorList>
    </citation>
    <scope>NUCLEOTIDE SEQUENCE [LARGE SCALE GENOMIC DNA]</scope>
    <source>
        <strain evidence="12 13">WSH-001</strain>
        <plasmid evidence="13">pKVU_100</plasmid>
    </source>
</reference>
<evidence type="ECO:0000313" key="13">
    <source>
        <dbReference type="Proteomes" id="UP000000692"/>
    </source>
</evidence>
<dbReference type="PANTHER" id="PTHR43297">
    <property type="entry name" value="OLIGOPEPTIDE TRANSPORT ATP-BINDING PROTEIN APPD"/>
    <property type="match status" value="1"/>
</dbReference>
<dbReference type="GO" id="GO:0005886">
    <property type="term" value="C:plasma membrane"/>
    <property type="evidence" value="ECO:0007669"/>
    <property type="project" value="UniProtKB-SubCell"/>
</dbReference>
<keyword evidence="7 12" id="KW-0067">ATP-binding</keyword>
<dbReference type="InterPro" id="IPR003439">
    <property type="entry name" value="ABC_transporter-like_ATP-bd"/>
</dbReference>
<dbReference type="Pfam" id="PF08352">
    <property type="entry name" value="oligo_HPY"/>
    <property type="match status" value="2"/>
</dbReference>
<dbReference type="KEGG" id="kvl:KVU_PA0132"/>
<dbReference type="PATRIC" id="fig|759362.5.peg.2828"/>
<evidence type="ECO:0000256" key="9">
    <source>
        <dbReference type="ARBA" id="ARBA00023136"/>
    </source>
</evidence>
<feature type="domain" description="ABC transporter" evidence="11">
    <location>
        <begin position="304"/>
        <end position="547"/>
    </location>
</feature>
<dbReference type="OrthoDB" id="9802264at2"/>
<dbReference type="PROSITE" id="PS50893">
    <property type="entry name" value="ABC_TRANSPORTER_2"/>
    <property type="match status" value="2"/>
</dbReference>
<evidence type="ECO:0000259" key="11">
    <source>
        <dbReference type="PROSITE" id="PS50893"/>
    </source>
</evidence>
<proteinExistence type="inferred from homology"/>
<evidence type="ECO:0000256" key="5">
    <source>
        <dbReference type="ARBA" id="ARBA00022519"/>
    </source>
</evidence>
<dbReference type="AlphaFoldDB" id="F9YAZ9"/>
<dbReference type="Proteomes" id="UP000000692">
    <property type="component" value="Plasmid 1"/>
</dbReference>
<dbReference type="PANTHER" id="PTHR43297:SF14">
    <property type="entry name" value="ATPASE AAA-TYPE CORE DOMAIN-CONTAINING PROTEIN"/>
    <property type="match status" value="1"/>
</dbReference>
<dbReference type="InterPro" id="IPR017871">
    <property type="entry name" value="ABC_transporter-like_CS"/>
</dbReference>
<feature type="domain" description="ABC transporter" evidence="11">
    <location>
        <begin position="27"/>
        <end position="275"/>
    </location>
</feature>
<dbReference type="CDD" id="cd03257">
    <property type="entry name" value="ABC_NikE_OppD_transporters"/>
    <property type="match status" value="2"/>
</dbReference>
<dbReference type="EC" id="3.6.3.32" evidence="12"/>